<dbReference type="AlphaFoldDB" id="X0UQW9"/>
<evidence type="ECO:0000313" key="1">
    <source>
        <dbReference type="EMBL" id="GAG08234.1"/>
    </source>
</evidence>
<organism evidence="1">
    <name type="scientific">marine sediment metagenome</name>
    <dbReference type="NCBI Taxonomy" id="412755"/>
    <lineage>
        <taxon>unclassified sequences</taxon>
        <taxon>metagenomes</taxon>
        <taxon>ecological metagenomes</taxon>
    </lineage>
</organism>
<accession>X0UQW9</accession>
<sequence length="263" mass="27854">YLESMRLFFVVSAGTMDAPLPPASDPRAVTVPMTLHDFFDGESQTVDVAANPVLPMHVRATPTDDYATRPAIFDSGSTVNFVSESFAIEAGIDTNSAPDLTITVGGVGDEVVTRYGWYVDALALELGAGREGEKLLITNTAVFVIPDEQMPGELQAILGSGVFGPGTTDPLSWPEDTPVLEWFVDLRTDEPALVIVLATDGDANFDSVVDYIDLGILASHYDGSGRWGDGDFNGDFVVDYIDLGMLAGTYGVGVADAPAPEPA</sequence>
<evidence type="ECO:0008006" key="2">
    <source>
        <dbReference type="Google" id="ProtNLM"/>
    </source>
</evidence>
<comment type="caution">
    <text evidence="1">The sequence shown here is derived from an EMBL/GenBank/DDBJ whole genome shotgun (WGS) entry which is preliminary data.</text>
</comment>
<gene>
    <name evidence="1" type="ORF">S01H1_46474</name>
</gene>
<proteinExistence type="predicted"/>
<dbReference type="InterPro" id="IPR021109">
    <property type="entry name" value="Peptidase_aspartic_dom_sf"/>
</dbReference>
<dbReference type="Gene3D" id="2.40.70.10">
    <property type="entry name" value="Acid Proteases"/>
    <property type="match status" value="1"/>
</dbReference>
<feature type="non-terminal residue" evidence="1">
    <location>
        <position position="1"/>
    </location>
</feature>
<dbReference type="EMBL" id="BARS01029760">
    <property type="protein sequence ID" value="GAG08234.1"/>
    <property type="molecule type" value="Genomic_DNA"/>
</dbReference>
<protein>
    <recommendedName>
        <fullName evidence="2">Peptidase A2 domain-containing protein</fullName>
    </recommendedName>
</protein>
<name>X0UQW9_9ZZZZ</name>
<feature type="non-terminal residue" evidence="1">
    <location>
        <position position="263"/>
    </location>
</feature>
<reference evidence="1" key="1">
    <citation type="journal article" date="2014" name="Front. Microbiol.">
        <title>High frequency of phylogenetically diverse reductive dehalogenase-homologous genes in deep subseafloor sedimentary metagenomes.</title>
        <authorList>
            <person name="Kawai M."/>
            <person name="Futagami T."/>
            <person name="Toyoda A."/>
            <person name="Takaki Y."/>
            <person name="Nishi S."/>
            <person name="Hori S."/>
            <person name="Arai W."/>
            <person name="Tsubouchi T."/>
            <person name="Morono Y."/>
            <person name="Uchiyama I."/>
            <person name="Ito T."/>
            <person name="Fujiyama A."/>
            <person name="Inagaki F."/>
            <person name="Takami H."/>
        </authorList>
    </citation>
    <scope>NUCLEOTIDE SEQUENCE</scope>
    <source>
        <strain evidence="1">Expedition CK06-06</strain>
    </source>
</reference>